<dbReference type="FunFam" id="3.30.70.270:FF:000001">
    <property type="entry name" value="Diguanylate cyclase domain protein"/>
    <property type="match status" value="1"/>
</dbReference>
<dbReference type="AlphaFoldDB" id="A0A5A7N4F2"/>
<dbReference type="Proteomes" id="UP000324996">
    <property type="component" value="Unassembled WGS sequence"/>
</dbReference>
<dbReference type="PANTHER" id="PTHR45138">
    <property type="entry name" value="REGULATORY COMPONENTS OF SENSORY TRANSDUCTION SYSTEM"/>
    <property type="match status" value="1"/>
</dbReference>
<dbReference type="CDD" id="cd01949">
    <property type="entry name" value="GGDEF"/>
    <property type="match status" value="1"/>
</dbReference>
<dbReference type="Pfam" id="PF00990">
    <property type="entry name" value="GGDEF"/>
    <property type="match status" value="1"/>
</dbReference>
<dbReference type="InterPro" id="IPR000160">
    <property type="entry name" value="GGDEF_dom"/>
</dbReference>
<evidence type="ECO:0000313" key="3">
    <source>
        <dbReference type="EMBL" id="GER03153.1"/>
    </source>
</evidence>
<dbReference type="InterPro" id="IPR050469">
    <property type="entry name" value="Diguanylate_Cyclase"/>
</dbReference>
<dbReference type="InterPro" id="IPR043128">
    <property type="entry name" value="Rev_trsase/Diguanyl_cyclase"/>
</dbReference>
<name>A0A5A7N4F2_9PROT</name>
<dbReference type="GO" id="GO:1902201">
    <property type="term" value="P:negative regulation of bacterial-type flagellum-dependent cell motility"/>
    <property type="evidence" value="ECO:0007669"/>
    <property type="project" value="TreeGrafter"/>
</dbReference>
<accession>A0A5A7N4F2</accession>
<comment type="caution">
    <text evidence="3">The sequence shown here is derived from an EMBL/GenBank/DDBJ whole genome shotgun (WGS) entry which is preliminary data.</text>
</comment>
<dbReference type="Gene3D" id="3.30.70.270">
    <property type="match status" value="1"/>
</dbReference>
<dbReference type="PROSITE" id="PS50887">
    <property type="entry name" value="GGDEF"/>
    <property type="match status" value="1"/>
</dbReference>
<dbReference type="NCBIfam" id="TIGR00254">
    <property type="entry name" value="GGDEF"/>
    <property type="match status" value="1"/>
</dbReference>
<dbReference type="EC" id="2.7.7.65" evidence="1"/>
<organism evidence="3 4">
    <name type="scientific">Iodidimonas nitroreducens</name>
    <dbReference type="NCBI Taxonomy" id="1236968"/>
    <lineage>
        <taxon>Bacteria</taxon>
        <taxon>Pseudomonadati</taxon>
        <taxon>Pseudomonadota</taxon>
        <taxon>Alphaproteobacteria</taxon>
        <taxon>Iodidimonadales</taxon>
        <taxon>Iodidimonadaceae</taxon>
        <taxon>Iodidimonas</taxon>
    </lineage>
</organism>
<gene>
    <name evidence="3" type="ORF">JCM17846_08350</name>
</gene>
<feature type="domain" description="GGDEF" evidence="2">
    <location>
        <begin position="205"/>
        <end position="340"/>
    </location>
</feature>
<dbReference type="GO" id="GO:0043709">
    <property type="term" value="P:cell adhesion involved in single-species biofilm formation"/>
    <property type="evidence" value="ECO:0007669"/>
    <property type="project" value="TreeGrafter"/>
</dbReference>
<evidence type="ECO:0000313" key="4">
    <source>
        <dbReference type="Proteomes" id="UP000324996"/>
    </source>
</evidence>
<proteinExistence type="predicted"/>
<reference evidence="3 4" key="1">
    <citation type="submission" date="2019-09" db="EMBL/GenBank/DDBJ databases">
        <title>NBRP : Genome information of microbial organism related human and environment.</title>
        <authorList>
            <person name="Hattori M."/>
            <person name="Oshima K."/>
            <person name="Inaba H."/>
            <person name="Suda W."/>
            <person name="Sakamoto M."/>
            <person name="Iino T."/>
            <person name="Kitahara M."/>
            <person name="Oshida Y."/>
            <person name="Iida T."/>
            <person name="Kudo T."/>
            <person name="Itoh T."/>
            <person name="Ohkuma M."/>
        </authorList>
    </citation>
    <scope>NUCLEOTIDE SEQUENCE [LARGE SCALE GENOMIC DNA]</scope>
    <source>
        <strain evidence="3 4">Q-1</strain>
    </source>
</reference>
<dbReference type="GO" id="GO:0005886">
    <property type="term" value="C:plasma membrane"/>
    <property type="evidence" value="ECO:0007669"/>
    <property type="project" value="TreeGrafter"/>
</dbReference>
<dbReference type="EMBL" id="BKCN01000003">
    <property type="protein sequence ID" value="GER03153.1"/>
    <property type="molecule type" value="Genomic_DNA"/>
</dbReference>
<dbReference type="RefSeq" id="WP_042083170.1">
    <property type="nucleotide sequence ID" value="NZ_BKCN01000003.1"/>
</dbReference>
<protein>
    <recommendedName>
        <fullName evidence="1">diguanylate cyclase</fullName>
        <ecNumber evidence="1">2.7.7.65</ecNumber>
    </recommendedName>
</protein>
<dbReference type="GO" id="GO:0052621">
    <property type="term" value="F:diguanylate cyclase activity"/>
    <property type="evidence" value="ECO:0007669"/>
    <property type="project" value="UniProtKB-EC"/>
</dbReference>
<evidence type="ECO:0000259" key="2">
    <source>
        <dbReference type="PROSITE" id="PS50887"/>
    </source>
</evidence>
<dbReference type="InterPro" id="IPR029787">
    <property type="entry name" value="Nucleotide_cyclase"/>
</dbReference>
<evidence type="ECO:0000256" key="1">
    <source>
        <dbReference type="ARBA" id="ARBA00012528"/>
    </source>
</evidence>
<sequence length="347" mass="38449">MYDGLDQAEEFAQSALALMKQHKIPPTPQNYQIWYSYATGRNQSLKTTIDVLISNSCDFNEDRNAEIAEQYFGSGRGSREVHEATERLETIAKTILTHVQDTKAGSQKFGKRVASLSTEAGNLASGDEIKRLALGLLKEARAITEISSSLEKNLSVTGCEITELRSSLVQMRKDATTDPLTGLANRREFLNVLKASAMDAAESGETLSLIMMDIDHFKEFNDRYGHKIGDEVLKIVAAKLKLTLKGKDLPVRYGGEEFIAILPQTSTESAMTVAEHIRQSISASALKNRLTSESYGKITASFGVASFIHGERLDDFIQRADEALYRAKRDGRNRIEMALDSQLQQFG</sequence>
<dbReference type="SUPFAM" id="SSF55073">
    <property type="entry name" value="Nucleotide cyclase"/>
    <property type="match status" value="1"/>
</dbReference>
<dbReference type="SMART" id="SM00267">
    <property type="entry name" value="GGDEF"/>
    <property type="match status" value="1"/>
</dbReference>
<dbReference type="PANTHER" id="PTHR45138:SF2">
    <property type="entry name" value="DIGUANYLATE CYCLASE VDCA"/>
    <property type="match status" value="1"/>
</dbReference>
<keyword evidence="4" id="KW-1185">Reference proteome</keyword>